<proteinExistence type="predicted"/>
<comment type="cofactor">
    <cofactor evidence="1">
        <name>Zn(2+)</name>
        <dbReference type="ChEBI" id="CHEBI:29105"/>
    </cofactor>
</comment>
<feature type="domain" description="Metallo-beta-lactamase" evidence="6">
    <location>
        <begin position="12"/>
        <end position="191"/>
    </location>
</feature>
<evidence type="ECO:0000256" key="3">
    <source>
        <dbReference type="ARBA" id="ARBA00022801"/>
    </source>
</evidence>
<dbReference type="InterPro" id="IPR036866">
    <property type="entry name" value="RibonucZ/Hydroxyglut_hydro"/>
</dbReference>
<dbReference type="Pfam" id="PF00753">
    <property type="entry name" value="Lactamase_B"/>
    <property type="match status" value="1"/>
</dbReference>
<keyword evidence="8" id="KW-1185">Reference proteome</keyword>
<dbReference type="SMART" id="SM00849">
    <property type="entry name" value="Lactamase_B"/>
    <property type="match status" value="1"/>
</dbReference>
<feature type="region of interest" description="Disordered" evidence="5">
    <location>
        <begin position="188"/>
        <end position="207"/>
    </location>
</feature>
<sequence length="207" mass="22437">MIFETIVVGQLGVNCFILGCEETREGIVVDPGADAERVLAVVQKLGLKIRYVINTHGHFDHMGGNRSIIEKTGAKLLIHESDVYFLSRAADSAASYGLKAENSSKPDDLLQDGMVVNFGKHQLKVLHTPGHTPGGCCLYLESEDKIITGDTLFAESVGRTDFPGSSQADLIDGIRTKLLVLPDETQAFPGHGPSTTIGHEKRHNPYL</sequence>
<protein>
    <submittedName>
        <fullName evidence="7">Zinc-dependent hydrolase YcbL</fullName>
    </submittedName>
</protein>
<dbReference type="STRING" id="316067.Geob_3528"/>
<name>B9M681_GEODF</name>
<dbReference type="Proteomes" id="UP000007721">
    <property type="component" value="Chromosome"/>
</dbReference>
<dbReference type="CDD" id="cd06262">
    <property type="entry name" value="metallo-hydrolase-like_MBL-fold"/>
    <property type="match status" value="1"/>
</dbReference>
<keyword evidence="2" id="KW-0479">Metal-binding</keyword>
<evidence type="ECO:0000313" key="8">
    <source>
        <dbReference type="Proteomes" id="UP000007721"/>
    </source>
</evidence>
<evidence type="ECO:0000256" key="1">
    <source>
        <dbReference type="ARBA" id="ARBA00001947"/>
    </source>
</evidence>
<accession>B9M681</accession>
<dbReference type="PANTHER" id="PTHR46233:SF3">
    <property type="entry name" value="HYDROXYACYLGLUTATHIONE HYDROLASE GLOC"/>
    <property type="match status" value="1"/>
</dbReference>
<evidence type="ECO:0000259" key="6">
    <source>
        <dbReference type="SMART" id="SM00849"/>
    </source>
</evidence>
<evidence type="ECO:0000256" key="4">
    <source>
        <dbReference type="ARBA" id="ARBA00022833"/>
    </source>
</evidence>
<dbReference type="RefSeq" id="WP_012648597.1">
    <property type="nucleotide sequence ID" value="NC_011979.1"/>
</dbReference>
<reference evidence="7 8" key="1">
    <citation type="submission" date="2009-01" db="EMBL/GenBank/DDBJ databases">
        <title>Complete sequence of Geobacter sp. FRC-32.</title>
        <authorList>
            <consortium name="US DOE Joint Genome Institute"/>
            <person name="Lucas S."/>
            <person name="Copeland A."/>
            <person name="Lapidus A."/>
            <person name="Glavina del Rio T."/>
            <person name="Dalin E."/>
            <person name="Tice H."/>
            <person name="Bruce D."/>
            <person name="Goodwin L."/>
            <person name="Pitluck S."/>
            <person name="Saunders E."/>
            <person name="Brettin T."/>
            <person name="Detter J.C."/>
            <person name="Han C."/>
            <person name="Larimer F."/>
            <person name="Land M."/>
            <person name="Hauser L."/>
            <person name="Kyrpides N."/>
            <person name="Ovchinnikova G."/>
            <person name="Kostka J."/>
            <person name="Richardson P."/>
        </authorList>
    </citation>
    <scope>NUCLEOTIDE SEQUENCE [LARGE SCALE GENOMIC DNA]</scope>
    <source>
        <strain evidence="8">DSM 22248 / JCM 15807 / FRC-32</strain>
    </source>
</reference>
<dbReference type="PANTHER" id="PTHR46233">
    <property type="entry name" value="HYDROXYACYLGLUTATHIONE HYDROLASE GLOC"/>
    <property type="match status" value="1"/>
</dbReference>
<dbReference type="KEGG" id="geo:Geob_3528"/>
<dbReference type="SUPFAM" id="SSF56281">
    <property type="entry name" value="Metallo-hydrolase/oxidoreductase"/>
    <property type="match status" value="1"/>
</dbReference>
<dbReference type="eggNOG" id="COG0491">
    <property type="taxonomic scope" value="Bacteria"/>
</dbReference>
<evidence type="ECO:0000313" key="7">
    <source>
        <dbReference type="EMBL" id="ACM21869.1"/>
    </source>
</evidence>
<dbReference type="OrthoDB" id="9802991at2"/>
<keyword evidence="4" id="KW-0862">Zinc</keyword>
<dbReference type="InterPro" id="IPR001279">
    <property type="entry name" value="Metallo-B-lactamas"/>
</dbReference>
<keyword evidence="3 7" id="KW-0378">Hydrolase</keyword>
<evidence type="ECO:0000256" key="5">
    <source>
        <dbReference type="SAM" id="MobiDB-lite"/>
    </source>
</evidence>
<dbReference type="Gene3D" id="3.60.15.10">
    <property type="entry name" value="Ribonuclease Z/Hydroxyacylglutathione hydrolase-like"/>
    <property type="match status" value="1"/>
</dbReference>
<gene>
    <name evidence="7" type="primary">ycbL</name>
    <name evidence="7" type="ordered locus">Geob_3528</name>
</gene>
<evidence type="ECO:0000256" key="2">
    <source>
        <dbReference type="ARBA" id="ARBA00022723"/>
    </source>
</evidence>
<dbReference type="GO" id="GO:0016787">
    <property type="term" value="F:hydrolase activity"/>
    <property type="evidence" value="ECO:0007669"/>
    <property type="project" value="UniProtKB-KW"/>
</dbReference>
<dbReference type="AlphaFoldDB" id="B9M681"/>
<organism evidence="7 8">
    <name type="scientific">Geotalea daltonii (strain DSM 22248 / JCM 15807 / FRC-32)</name>
    <name type="common">Geobacter daltonii</name>
    <dbReference type="NCBI Taxonomy" id="316067"/>
    <lineage>
        <taxon>Bacteria</taxon>
        <taxon>Pseudomonadati</taxon>
        <taxon>Thermodesulfobacteriota</taxon>
        <taxon>Desulfuromonadia</taxon>
        <taxon>Geobacterales</taxon>
        <taxon>Geobacteraceae</taxon>
        <taxon>Geotalea</taxon>
    </lineage>
</organism>
<dbReference type="EMBL" id="CP001390">
    <property type="protein sequence ID" value="ACM21869.1"/>
    <property type="molecule type" value="Genomic_DNA"/>
</dbReference>
<dbReference type="GO" id="GO:0046872">
    <property type="term" value="F:metal ion binding"/>
    <property type="evidence" value="ECO:0007669"/>
    <property type="project" value="UniProtKB-KW"/>
</dbReference>
<dbReference type="HOGENOM" id="CLU_030571_5_4_7"/>
<dbReference type="InterPro" id="IPR051453">
    <property type="entry name" value="MBL_Glyoxalase_II"/>
</dbReference>